<evidence type="ECO:0000256" key="2">
    <source>
        <dbReference type="ARBA" id="ARBA00008657"/>
    </source>
</evidence>
<dbReference type="GO" id="GO:0005737">
    <property type="term" value="C:cytoplasm"/>
    <property type="evidence" value="ECO:0007669"/>
    <property type="project" value="UniProtKB-UniRule"/>
</dbReference>
<organism evidence="7 8">
    <name type="scientific">Thiorhodovibrio frisius</name>
    <dbReference type="NCBI Taxonomy" id="631362"/>
    <lineage>
        <taxon>Bacteria</taxon>
        <taxon>Pseudomonadati</taxon>
        <taxon>Pseudomonadota</taxon>
        <taxon>Gammaproteobacteria</taxon>
        <taxon>Chromatiales</taxon>
        <taxon>Chromatiaceae</taxon>
        <taxon>Thiorhodovibrio</taxon>
    </lineage>
</organism>
<reference evidence="8" key="1">
    <citation type="submission" date="2011-06" db="EMBL/GenBank/DDBJ databases">
        <authorList>
            <consortium name="US DOE Joint Genome Institute (JGI-PGF)"/>
            <person name="Lucas S."/>
            <person name="Han J."/>
            <person name="Lapidus A."/>
            <person name="Cheng J.-F."/>
            <person name="Goodwin L."/>
            <person name="Pitluck S."/>
            <person name="Peters L."/>
            <person name="Land M.L."/>
            <person name="Hauser L."/>
            <person name="Vogl K."/>
            <person name="Liu Z."/>
            <person name="Overmann J."/>
            <person name="Frigaard N.-U."/>
            <person name="Bryant D.A."/>
            <person name="Woyke T.J."/>
        </authorList>
    </citation>
    <scope>NUCLEOTIDE SEQUENCE [LARGE SCALE GENOMIC DNA]</scope>
    <source>
        <strain evidence="8">970</strain>
    </source>
</reference>
<proteinExistence type="inferred from homology"/>
<dbReference type="eggNOG" id="COG2974">
    <property type="taxonomic scope" value="Bacteria"/>
</dbReference>
<dbReference type="AlphaFoldDB" id="H8Z1A4"/>
<dbReference type="GO" id="GO:0003690">
    <property type="term" value="F:double-stranded DNA binding"/>
    <property type="evidence" value="ECO:0007669"/>
    <property type="project" value="TreeGrafter"/>
</dbReference>
<keyword evidence="8" id="KW-1185">Reference proteome</keyword>
<dbReference type="GO" id="GO:0043590">
    <property type="term" value="C:bacterial nucleoid"/>
    <property type="evidence" value="ECO:0007669"/>
    <property type="project" value="TreeGrafter"/>
</dbReference>
<comment type="function">
    <text evidence="6">May be involved in recombination.</text>
</comment>
<dbReference type="HOGENOM" id="CLU_052038_1_1_6"/>
<protein>
    <recommendedName>
        <fullName evidence="3 6">Recombination-associated protein RdgC</fullName>
    </recommendedName>
</protein>
<dbReference type="Pfam" id="PF04381">
    <property type="entry name" value="RdgC"/>
    <property type="match status" value="1"/>
</dbReference>
<gene>
    <name evidence="6" type="primary">rdgC</name>
    <name evidence="7" type="ORF">Thi970DRAFT_01627</name>
</gene>
<reference evidence="7 8" key="2">
    <citation type="submission" date="2011-11" db="EMBL/GenBank/DDBJ databases">
        <authorList>
            <consortium name="US DOE Joint Genome Institute"/>
            <person name="Lucas S."/>
            <person name="Han J."/>
            <person name="Lapidus A."/>
            <person name="Cheng J.-F."/>
            <person name="Goodwin L."/>
            <person name="Pitluck S."/>
            <person name="Peters L."/>
            <person name="Ovchinnikova G."/>
            <person name="Zhang X."/>
            <person name="Detter J.C."/>
            <person name="Han C."/>
            <person name="Tapia R."/>
            <person name="Land M."/>
            <person name="Hauser L."/>
            <person name="Kyrpides N."/>
            <person name="Ivanova N."/>
            <person name="Pagani I."/>
            <person name="Vogl K."/>
            <person name="Liu Z."/>
            <person name="Overmann J."/>
            <person name="Frigaard N.-U."/>
            <person name="Bryant D."/>
            <person name="Woyke T."/>
        </authorList>
    </citation>
    <scope>NUCLEOTIDE SEQUENCE [LARGE SCALE GENOMIC DNA]</scope>
    <source>
        <strain evidence="7 8">970</strain>
    </source>
</reference>
<dbReference type="GO" id="GO:0000018">
    <property type="term" value="P:regulation of DNA recombination"/>
    <property type="evidence" value="ECO:0007669"/>
    <property type="project" value="TreeGrafter"/>
</dbReference>
<dbReference type="STRING" id="631362.Thi970DRAFT_01627"/>
<accession>H8Z1A4</accession>
<comment type="subcellular location">
    <subcellularLocation>
        <location evidence="1 6">Cytoplasm</location>
        <location evidence="1 6">Nucleoid</location>
    </subcellularLocation>
</comment>
<evidence type="ECO:0000256" key="5">
    <source>
        <dbReference type="ARBA" id="ARBA00023172"/>
    </source>
</evidence>
<evidence type="ECO:0000256" key="4">
    <source>
        <dbReference type="ARBA" id="ARBA00022490"/>
    </source>
</evidence>
<dbReference type="GO" id="GO:0006310">
    <property type="term" value="P:DNA recombination"/>
    <property type="evidence" value="ECO:0007669"/>
    <property type="project" value="UniProtKB-UniRule"/>
</dbReference>
<evidence type="ECO:0000313" key="7">
    <source>
        <dbReference type="EMBL" id="EIC21419.1"/>
    </source>
</evidence>
<dbReference type="InterPro" id="IPR007476">
    <property type="entry name" value="RdgC"/>
</dbReference>
<sequence>MFRNAKVFRLEGGFALDQLQLHEQLGARAFRPCGPLETATLGWASPLGPNAETLAHQVGGCLLIAARRQERLLPASVVAEAVAEKVAEIEQSESRDVGRRERSRLREELLTEMLPRAFTRSRLLRAYVDPSAGWLVVDASSDKLAEELVSLLRESLGSLPVKPLRATTAVDERLSAWVASDAAPSGFDIEDQCELRDPGDSRGVVRCRGQDLTSPEIKAHLDSGKRVVALGLTWNERLSLVLGEDLSLKRLRFSDELVEEALADESEDEQARQDAEFIIMSAELRTLLTALSTEFAPTQDGA</sequence>
<evidence type="ECO:0000313" key="8">
    <source>
        <dbReference type="Proteomes" id="UP000002964"/>
    </source>
</evidence>
<keyword evidence="5 6" id="KW-0233">DNA recombination</keyword>
<dbReference type="HAMAP" id="MF_00194">
    <property type="entry name" value="RdgC"/>
    <property type="match status" value="1"/>
</dbReference>
<comment type="similarity">
    <text evidence="2 6">Belongs to the RdgC family.</text>
</comment>
<dbReference type="OrthoDB" id="5290530at2"/>
<evidence type="ECO:0000256" key="1">
    <source>
        <dbReference type="ARBA" id="ARBA00004453"/>
    </source>
</evidence>
<evidence type="ECO:0000256" key="6">
    <source>
        <dbReference type="HAMAP-Rule" id="MF_00194"/>
    </source>
</evidence>
<dbReference type="NCBIfam" id="NF001464">
    <property type="entry name" value="PRK00321.1-5"/>
    <property type="match status" value="1"/>
</dbReference>
<evidence type="ECO:0000256" key="3">
    <source>
        <dbReference type="ARBA" id="ARBA00022296"/>
    </source>
</evidence>
<dbReference type="EMBL" id="JH603169">
    <property type="protein sequence ID" value="EIC21419.1"/>
    <property type="molecule type" value="Genomic_DNA"/>
</dbReference>
<dbReference type="Proteomes" id="UP000002964">
    <property type="component" value="Unassembled WGS sequence"/>
</dbReference>
<name>H8Z1A4_9GAMM</name>
<dbReference type="PANTHER" id="PTHR38103:SF1">
    <property type="entry name" value="RECOMBINATION-ASSOCIATED PROTEIN RDGC"/>
    <property type="match status" value="1"/>
</dbReference>
<dbReference type="PANTHER" id="PTHR38103">
    <property type="entry name" value="RECOMBINATION-ASSOCIATED PROTEIN RDGC"/>
    <property type="match status" value="1"/>
</dbReference>
<dbReference type="RefSeq" id="WP_009148004.1">
    <property type="nucleotide sequence ID" value="NZ_CP121471.1"/>
</dbReference>
<keyword evidence="4 6" id="KW-0963">Cytoplasm</keyword>